<comment type="caution">
    <text evidence="3">The sequence shown here is derived from an EMBL/GenBank/DDBJ whole genome shotgun (WGS) entry which is preliminary data.</text>
</comment>
<keyword evidence="1" id="KW-0472">Membrane</keyword>
<gene>
    <name evidence="3" type="ORF">EV702DRAFT_1279719</name>
</gene>
<dbReference type="PANTHER" id="PTHR40465:SF1">
    <property type="entry name" value="DUF6534 DOMAIN-CONTAINING PROTEIN"/>
    <property type="match status" value="1"/>
</dbReference>
<name>A0A9P6ZSP0_9AGAM</name>
<feature type="domain" description="DUF6534" evidence="2">
    <location>
        <begin position="153"/>
        <end position="253"/>
    </location>
</feature>
<dbReference type="InterPro" id="IPR045339">
    <property type="entry name" value="DUF6534"/>
</dbReference>
<feature type="transmembrane region" description="Helical" evidence="1">
    <location>
        <begin position="203"/>
        <end position="224"/>
    </location>
</feature>
<evidence type="ECO:0000259" key="2">
    <source>
        <dbReference type="Pfam" id="PF20152"/>
    </source>
</evidence>
<keyword evidence="1" id="KW-0812">Transmembrane</keyword>
<dbReference type="Proteomes" id="UP000714275">
    <property type="component" value="Unassembled WGS sequence"/>
</dbReference>
<feature type="transmembrane region" description="Helical" evidence="1">
    <location>
        <begin position="105"/>
        <end position="129"/>
    </location>
</feature>
<reference evidence="3" key="1">
    <citation type="journal article" date="2020" name="New Phytol.">
        <title>Comparative genomics reveals dynamic genome evolution in host specialist ectomycorrhizal fungi.</title>
        <authorList>
            <person name="Lofgren L.A."/>
            <person name="Nguyen N.H."/>
            <person name="Vilgalys R."/>
            <person name="Ruytinx J."/>
            <person name="Liao H.L."/>
            <person name="Branco S."/>
            <person name="Kuo A."/>
            <person name="LaButti K."/>
            <person name="Lipzen A."/>
            <person name="Andreopoulos W."/>
            <person name="Pangilinan J."/>
            <person name="Riley R."/>
            <person name="Hundley H."/>
            <person name="Na H."/>
            <person name="Barry K."/>
            <person name="Grigoriev I.V."/>
            <person name="Stajich J.E."/>
            <person name="Kennedy P.G."/>
        </authorList>
    </citation>
    <scope>NUCLEOTIDE SEQUENCE</scope>
    <source>
        <strain evidence="3">DOB743</strain>
    </source>
</reference>
<accession>A0A9P6ZSP0</accession>
<dbReference type="OrthoDB" id="2562493at2759"/>
<keyword evidence="4" id="KW-1185">Reference proteome</keyword>
<feature type="transmembrane region" description="Helical" evidence="1">
    <location>
        <begin position="32"/>
        <end position="55"/>
    </location>
</feature>
<evidence type="ECO:0000256" key="1">
    <source>
        <dbReference type="SAM" id="Phobius"/>
    </source>
</evidence>
<sequence length="329" mass="37062">MYSRNSLWGVTNVQAFIYFQTHKGTGMTFFKLVVVWLWILDALRLAFIVHGIYYYLVTNYANLAALQELVWSAKLVVPVKISIVVGVHFLYVHRIWIVSKGRSRALPIIVSILVVLGSGIAISLILAVYRYHLYADLIEIDWATYSTLGAIRLIDICIALSLCYLLATSRTGFSSTDSFVTKLMGNTISTGCLTMYAPSTPPYTLIYIPYSVYSLASIITFAMMPNNFIYLSVKNIGATLYVNSYIALLNARYYLQANANNIDSSECHKRHSIYRPELRMSASQDNKVPTPKKLVFQQPDDEVLHLTRPVQAAMRPIAVTMEMDSFSSV</sequence>
<dbReference type="AlphaFoldDB" id="A0A9P6ZSP0"/>
<dbReference type="EMBL" id="JABBWD010000031">
    <property type="protein sequence ID" value="KAG1775798.1"/>
    <property type="molecule type" value="Genomic_DNA"/>
</dbReference>
<feature type="transmembrane region" description="Helical" evidence="1">
    <location>
        <begin position="75"/>
        <end position="93"/>
    </location>
</feature>
<keyword evidence="1" id="KW-1133">Transmembrane helix</keyword>
<evidence type="ECO:0000313" key="4">
    <source>
        <dbReference type="Proteomes" id="UP000714275"/>
    </source>
</evidence>
<evidence type="ECO:0000313" key="3">
    <source>
        <dbReference type="EMBL" id="KAG1775798.1"/>
    </source>
</evidence>
<dbReference type="PANTHER" id="PTHR40465">
    <property type="entry name" value="CHROMOSOME 1, WHOLE GENOME SHOTGUN SEQUENCE"/>
    <property type="match status" value="1"/>
</dbReference>
<organism evidence="3 4">
    <name type="scientific">Suillus placidus</name>
    <dbReference type="NCBI Taxonomy" id="48579"/>
    <lineage>
        <taxon>Eukaryota</taxon>
        <taxon>Fungi</taxon>
        <taxon>Dikarya</taxon>
        <taxon>Basidiomycota</taxon>
        <taxon>Agaricomycotina</taxon>
        <taxon>Agaricomycetes</taxon>
        <taxon>Agaricomycetidae</taxon>
        <taxon>Boletales</taxon>
        <taxon>Suillineae</taxon>
        <taxon>Suillaceae</taxon>
        <taxon>Suillus</taxon>
    </lineage>
</organism>
<protein>
    <recommendedName>
        <fullName evidence="2">DUF6534 domain-containing protein</fullName>
    </recommendedName>
</protein>
<proteinExistence type="predicted"/>
<feature type="transmembrane region" description="Helical" evidence="1">
    <location>
        <begin position="149"/>
        <end position="167"/>
    </location>
</feature>
<dbReference type="Pfam" id="PF20152">
    <property type="entry name" value="DUF6534"/>
    <property type="match status" value="1"/>
</dbReference>